<dbReference type="Proteomes" id="UP000675284">
    <property type="component" value="Unassembled WGS sequence"/>
</dbReference>
<name>A0A941DTP5_9BACI</name>
<gene>
    <name evidence="4" type="primary">sspH</name>
    <name evidence="5" type="ORF">KCX74_02725</name>
</gene>
<dbReference type="Pfam" id="PF08141">
    <property type="entry name" value="SspH"/>
    <property type="match status" value="1"/>
</dbReference>
<evidence type="ECO:0000313" key="6">
    <source>
        <dbReference type="Proteomes" id="UP000675284"/>
    </source>
</evidence>
<evidence type="ECO:0000256" key="3">
    <source>
        <dbReference type="ARBA" id="ARBA00022969"/>
    </source>
</evidence>
<dbReference type="GO" id="GO:0030436">
    <property type="term" value="P:asexual sporulation"/>
    <property type="evidence" value="ECO:0007669"/>
    <property type="project" value="UniProtKB-UniRule"/>
</dbReference>
<evidence type="ECO:0000256" key="2">
    <source>
        <dbReference type="ARBA" id="ARBA00006573"/>
    </source>
</evidence>
<dbReference type="GO" id="GO:0042601">
    <property type="term" value="C:endospore-forming forespore"/>
    <property type="evidence" value="ECO:0007669"/>
    <property type="project" value="InterPro"/>
</dbReference>
<dbReference type="InterPro" id="IPR012610">
    <property type="entry name" value="SASP_SspH"/>
</dbReference>
<protein>
    <recommendedName>
        <fullName evidence="4">Small, acid-soluble spore protein H</fullName>
        <shortName evidence="4">SASP H</shortName>
    </recommendedName>
</protein>
<evidence type="ECO:0000256" key="4">
    <source>
        <dbReference type="HAMAP-Rule" id="MF_00667"/>
    </source>
</evidence>
<dbReference type="EMBL" id="JAGSOT010000005">
    <property type="protein sequence ID" value="MBR7794954.1"/>
    <property type="molecule type" value="Genomic_DNA"/>
</dbReference>
<comment type="caution">
    <text evidence="5">The sequence shown here is derived from an EMBL/GenBank/DDBJ whole genome shotgun (WGS) entry which is preliminary data.</text>
</comment>
<proteinExistence type="evidence at transcript level"/>
<dbReference type="GO" id="GO:0030435">
    <property type="term" value="P:sporulation resulting in formation of a cellular spore"/>
    <property type="evidence" value="ECO:0007669"/>
    <property type="project" value="UniProtKB-KW"/>
</dbReference>
<reference evidence="5" key="1">
    <citation type="submission" date="2021-04" db="EMBL/GenBank/DDBJ databases">
        <title>Isolation and polyphasic classification of algal microorganism.</title>
        <authorList>
            <person name="Wang S."/>
        </authorList>
    </citation>
    <scope>NUCLEOTIDE SEQUENCE</scope>
    <source>
        <strain evidence="5">720a</strain>
    </source>
</reference>
<dbReference type="NCBIfam" id="TIGR02861">
    <property type="entry name" value="SASP_H"/>
    <property type="match status" value="1"/>
</dbReference>
<sequence length="63" mass="7372">MDKERAQEIMNAAEMIQVRYRGIPVYIKSLHEKNTTATIFPLDEMENEQIVDIQGLHELQLDN</sequence>
<dbReference type="AlphaFoldDB" id="A0A941DTP5"/>
<keyword evidence="6" id="KW-1185">Reference proteome</keyword>
<keyword evidence="3 4" id="KW-0749">Sporulation</keyword>
<evidence type="ECO:0000313" key="5">
    <source>
        <dbReference type="EMBL" id="MBR7794954.1"/>
    </source>
</evidence>
<evidence type="ECO:0000256" key="1">
    <source>
        <dbReference type="ARBA" id="ARBA00004288"/>
    </source>
</evidence>
<comment type="similarity">
    <text evidence="2 4">Belongs to the SspH family.</text>
</comment>
<organism evidence="5 6">
    <name type="scientific">Virgibacillus salarius</name>
    <dbReference type="NCBI Taxonomy" id="447199"/>
    <lineage>
        <taxon>Bacteria</taxon>
        <taxon>Bacillati</taxon>
        <taxon>Bacillota</taxon>
        <taxon>Bacilli</taxon>
        <taxon>Bacillales</taxon>
        <taxon>Bacillaceae</taxon>
        <taxon>Virgibacillus</taxon>
    </lineage>
</organism>
<accession>A0A941DTP5</accession>
<comment type="induction">
    <text evidence="4">Expressed only in the forespore compartment of sporulating cells.</text>
</comment>
<dbReference type="RefSeq" id="WP_166529912.1">
    <property type="nucleotide sequence ID" value="NZ_BAAACY010000152.1"/>
</dbReference>
<comment type="subcellular location">
    <subcellularLocation>
        <location evidence="1 4">Spore core</location>
    </subcellularLocation>
</comment>
<dbReference type="HAMAP" id="MF_00667">
    <property type="entry name" value="SspH"/>
    <property type="match status" value="1"/>
</dbReference>